<evidence type="ECO:0000256" key="2">
    <source>
        <dbReference type="ARBA" id="ARBA00022692"/>
    </source>
</evidence>
<dbReference type="GO" id="GO:0004252">
    <property type="term" value="F:serine-type endopeptidase activity"/>
    <property type="evidence" value="ECO:0007669"/>
    <property type="project" value="InterPro"/>
</dbReference>
<dbReference type="InterPro" id="IPR009003">
    <property type="entry name" value="Peptidase_S1_PA"/>
</dbReference>
<dbReference type="Gene3D" id="2.40.10.10">
    <property type="entry name" value="Trypsin-like serine proteases"/>
    <property type="match status" value="2"/>
</dbReference>
<evidence type="ECO:0000256" key="3">
    <source>
        <dbReference type="ARBA" id="ARBA00022989"/>
    </source>
</evidence>
<dbReference type="GO" id="GO:0009403">
    <property type="term" value="P:toxin biosynthetic process"/>
    <property type="evidence" value="ECO:0007669"/>
    <property type="project" value="InterPro"/>
</dbReference>
<dbReference type="EMBL" id="SSXH01000238">
    <property type="protein sequence ID" value="THJ74466.1"/>
    <property type="molecule type" value="Genomic_DNA"/>
</dbReference>
<keyword evidence="6" id="KW-0378">Hydrolase</keyword>
<organism evidence="6 7">
    <name type="scientific">Candidatus Frankia alpina</name>
    <dbReference type="NCBI Taxonomy" id="2699483"/>
    <lineage>
        <taxon>Bacteria</taxon>
        <taxon>Bacillati</taxon>
        <taxon>Actinomycetota</taxon>
        <taxon>Actinomycetes</taxon>
        <taxon>Frankiales</taxon>
        <taxon>Frankiaceae</taxon>
        <taxon>Frankia</taxon>
    </lineage>
</organism>
<dbReference type="NCBIfam" id="NF033740">
    <property type="entry name" value="MarP_fam_protase"/>
    <property type="match status" value="1"/>
</dbReference>
<dbReference type="InterPro" id="IPR003825">
    <property type="entry name" value="Colicin-V_CvpA"/>
</dbReference>
<sequence length="394" mass="40387">MPNVLDVILLLLVVLFAVSGYRQGFLVGALSFIGFLGGGVLGAKIAKPFTGLIGQEGHGALVGLLVVLGLALAGQVAGTAVGVALRDRMTWRPGRAVDAAAGAVLSGVSVLLIAWLLANVADRSPFESLARSVHDSRVLATVDAGMPDGVRETFADLRQLADDKAFPEVFARLGGERIIAAGPPDPATAQTAGVQDAAASIVKIRGVAQACDQRVEGSGFVIAPQRVMTNAHVVAGVRHPTVVLSTGTVAAQVVVFDPDKDIAVLRVPDLQRPPLRIRTSPPAAAEEPAVIAGYPQDGPYTTVAARVRNHQRARAANIYEHGTVVRDIYAVRGQVLPGNSGGPLLAPDGTVLGVVFAAAIGDDDTGYVLSAAEVAQPAAVGSVAVTPVSTQGCD</sequence>
<keyword evidence="2 5" id="KW-0812">Transmembrane</keyword>
<evidence type="ECO:0000313" key="6">
    <source>
        <dbReference type="EMBL" id="THJ74466.1"/>
    </source>
</evidence>
<keyword evidence="3 5" id="KW-1133">Transmembrane helix</keyword>
<protein>
    <submittedName>
        <fullName evidence="6">MarP family serine protease</fullName>
    </submittedName>
</protein>
<gene>
    <name evidence="6" type="ORF">E7Y31_11310</name>
</gene>
<dbReference type="SUPFAM" id="SSF50494">
    <property type="entry name" value="Trypsin-like serine proteases"/>
    <property type="match status" value="1"/>
</dbReference>
<dbReference type="Proteomes" id="UP000305282">
    <property type="component" value="Unassembled WGS sequence"/>
</dbReference>
<feature type="transmembrane region" description="Helical" evidence="5">
    <location>
        <begin position="97"/>
        <end position="118"/>
    </location>
</feature>
<dbReference type="AlphaFoldDB" id="A0A4S5EQA4"/>
<reference evidence="6 7" key="1">
    <citation type="submission" date="2019-04" db="EMBL/GenBank/DDBJ databases">
        <title>Draft genome sequences for three unisolated Alnus-infective Frankia Sp+ strains, AgTrS, AiOr and AvVan, the first sequenced Frankia strains able to sporulate in-planta.</title>
        <authorList>
            <person name="Bethencourt L."/>
            <person name="Vautrin F."/>
            <person name="Taib N."/>
            <person name="Dubost A."/>
            <person name="Castro-Garcia L."/>
            <person name="Imbaud O."/>
            <person name="Abrouk D."/>
            <person name="Fournier P."/>
            <person name="Briolay J."/>
            <person name="Nguyen A."/>
            <person name="Normand P."/>
            <person name="Fernandez M.P."/>
            <person name="Brochier-Armanet C."/>
            <person name="Herrera-Belaroussi A."/>
        </authorList>
    </citation>
    <scope>NUCLEOTIDE SEQUENCE [LARGE SCALE GENOMIC DNA]</scope>
    <source>
        <strain evidence="6 7">AvVan</strain>
    </source>
</reference>
<dbReference type="GO" id="GO:0016020">
    <property type="term" value="C:membrane"/>
    <property type="evidence" value="ECO:0007669"/>
    <property type="project" value="UniProtKB-SubCell"/>
</dbReference>
<proteinExistence type="predicted"/>
<feature type="transmembrane region" description="Helical" evidence="5">
    <location>
        <begin position="60"/>
        <end position="85"/>
    </location>
</feature>
<evidence type="ECO:0000256" key="5">
    <source>
        <dbReference type="SAM" id="Phobius"/>
    </source>
</evidence>
<dbReference type="Pfam" id="PF02674">
    <property type="entry name" value="Colicin_V"/>
    <property type="match status" value="1"/>
</dbReference>
<dbReference type="PANTHER" id="PTHR43019:SF23">
    <property type="entry name" value="PROTEASE DO-LIKE 5, CHLOROPLASTIC"/>
    <property type="match status" value="1"/>
</dbReference>
<dbReference type="Pfam" id="PF13365">
    <property type="entry name" value="Trypsin_2"/>
    <property type="match status" value="1"/>
</dbReference>
<dbReference type="InterPro" id="IPR001940">
    <property type="entry name" value="Peptidase_S1C"/>
</dbReference>
<comment type="caution">
    <text evidence="6">The sequence shown here is derived from an EMBL/GenBank/DDBJ whole genome shotgun (WGS) entry which is preliminary data.</text>
</comment>
<dbReference type="GO" id="GO:0006508">
    <property type="term" value="P:proteolysis"/>
    <property type="evidence" value="ECO:0007669"/>
    <property type="project" value="UniProtKB-KW"/>
</dbReference>
<dbReference type="InterPro" id="IPR043504">
    <property type="entry name" value="Peptidase_S1_PA_chymotrypsin"/>
</dbReference>
<name>A0A4S5EQA4_9ACTN</name>
<dbReference type="InterPro" id="IPR047680">
    <property type="entry name" value="MarP-like"/>
</dbReference>
<dbReference type="OrthoDB" id="9766361at2"/>
<comment type="subcellular location">
    <subcellularLocation>
        <location evidence="1">Membrane</location>
        <topology evidence="1">Multi-pass membrane protein</topology>
    </subcellularLocation>
</comment>
<evidence type="ECO:0000313" key="7">
    <source>
        <dbReference type="Proteomes" id="UP000305282"/>
    </source>
</evidence>
<keyword evidence="6" id="KW-0645">Protease</keyword>
<dbReference type="PANTHER" id="PTHR43019">
    <property type="entry name" value="SERINE ENDOPROTEASE DEGS"/>
    <property type="match status" value="1"/>
</dbReference>
<keyword evidence="7" id="KW-1185">Reference proteome</keyword>
<evidence type="ECO:0000256" key="4">
    <source>
        <dbReference type="ARBA" id="ARBA00023136"/>
    </source>
</evidence>
<accession>A0A4S5EQA4</accession>
<evidence type="ECO:0000256" key="1">
    <source>
        <dbReference type="ARBA" id="ARBA00004141"/>
    </source>
</evidence>
<keyword evidence="4 5" id="KW-0472">Membrane</keyword>
<dbReference type="PRINTS" id="PR00834">
    <property type="entry name" value="PROTEASES2C"/>
</dbReference>
<dbReference type="RefSeq" id="WP_136448122.1">
    <property type="nucleotide sequence ID" value="NZ_SSXH01000238.1"/>
</dbReference>